<dbReference type="PROSITE" id="PS01187">
    <property type="entry name" value="EGF_CA"/>
    <property type="match status" value="1"/>
</dbReference>
<feature type="domain" description="EGF-like" evidence="6">
    <location>
        <begin position="96"/>
        <end position="133"/>
    </location>
</feature>
<dbReference type="SMART" id="SM00181">
    <property type="entry name" value="EGF"/>
    <property type="match status" value="4"/>
</dbReference>
<dbReference type="Proteomes" id="UP001487740">
    <property type="component" value="Unassembled WGS sequence"/>
</dbReference>
<feature type="compositionally biased region" description="Low complexity" evidence="3">
    <location>
        <begin position="841"/>
        <end position="865"/>
    </location>
</feature>
<sequence length="998" mass="106171">MNPVKLQGLLALHTRQLEAATNLTVVVDDPTEAATPPQPHDPQVPRGDTLEEADSSATSLASTSLPLQVVDTNATALVTPRLTRPHSCQAHAHALNQEDCTSASCLNGGRCVRFQEGYSRCVCPGGTSGLQCKVLSRTFLGSGWAWLHPLPPCLPVTLSLRFLTRYPDALLLYAGPLVPTPHHATPAPMLALQLVGGKPQVLVEGEGGPLKLQVNTSLHDGHWHSLHLSLDPQGVVMMVDLCGQKWKDEYQDEGHCLTRARWKTPRRGSAWLGSTPAQVGGLAQTPPLAEDHGWQEAPTHHPLTGCLAHFTINTQVVDLGEPAYSHASVGGCQPQDIACSGSPGGCGVRGHCVGGLHHPVCECDPGWTGPTCTIPTVPARLGMASYMKVALSFTPGQRMVRVQLRVKLRGAPTGLLLQLAAHHRASAFTLHLQAGVACASVSGAGWTVRRACVQRRPLGDGVWHTVAAERHGNNLLVRVDDGDGWHLNESLPSLTIPGGLEPPPPLDVDKHDGVTVGGLPEFMGVDLVTVHDDLQDTCLDDLRVSGHPLPLSPAVNGTTWGQVTTLEQLTQGCHPSGDPCANTSCSPPLSCHPAWDQPSCSCGPGRRLMGGVCEDVDECLWRPCLHGGSCHNLRPGFLCVCGPDHLGDHCQWAKLAPEGHPLTAPAAIAAIAISVLVLAVVGVVLSLRLHRVRLARGPQGTERGSVQSMKETTVGGGQTAETVVPDEGDHDTLLELLRLKVSRDLPDHRGTEGTAAATGREGEGGVDAVAARQTSVPEVFLPEEDLRAYAYEGSSSPSGSLTSTLSELRVELAGGGPSVPLVPAFLEATDLLSTLPEAKRSTPTRPRTTRSETITTTTTPQRLSTVGKKEEVKEPCVPSASSPAEFCTTRKSEVSCSIITTSVTELINLPPPPLPHPFQTDPDLRPNSSPGPPRHNRRQQQADPHRPPPAVISDRLDSAESVSLLPHPTRRRAGEIKKDWEGMSLKKSFQESLSLLPP</sequence>
<dbReference type="PROSITE" id="PS00022">
    <property type="entry name" value="EGF_1"/>
    <property type="match status" value="3"/>
</dbReference>
<dbReference type="SMART" id="SM00179">
    <property type="entry name" value="EGF_CA"/>
    <property type="match status" value="2"/>
</dbReference>
<evidence type="ECO:0008006" key="9">
    <source>
        <dbReference type="Google" id="ProtNLM"/>
    </source>
</evidence>
<feature type="disulfide bond" evidence="2">
    <location>
        <begin position="641"/>
        <end position="650"/>
    </location>
</feature>
<dbReference type="GO" id="GO:0048513">
    <property type="term" value="P:animal organ development"/>
    <property type="evidence" value="ECO:0007669"/>
    <property type="project" value="UniProtKB-ARBA"/>
</dbReference>
<dbReference type="Gene3D" id="2.10.25.10">
    <property type="entry name" value="Laminin"/>
    <property type="match status" value="2"/>
</dbReference>
<dbReference type="InterPro" id="IPR018097">
    <property type="entry name" value="EGF_Ca-bd_CS"/>
</dbReference>
<name>A0AAW0V2K5_SCYPA</name>
<keyword evidence="4" id="KW-0472">Membrane</keyword>
<feature type="region of interest" description="Disordered" evidence="3">
    <location>
        <begin position="838"/>
        <end position="883"/>
    </location>
</feature>
<feature type="disulfide bond" evidence="2">
    <location>
        <begin position="123"/>
        <end position="132"/>
    </location>
</feature>
<feature type="compositionally biased region" description="Polar residues" evidence="3">
    <location>
        <begin position="702"/>
        <end position="711"/>
    </location>
</feature>
<dbReference type="InterPro" id="IPR001791">
    <property type="entry name" value="Laminin_G"/>
</dbReference>
<dbReference type="InterPro" id="IPR000742">
    <property type="entry name" value="EGF"/>
</dbReference>
<evidence type="ECO:0000259" key="6">
    <source>
        <dbReference type="PROSITE" id="PS50026"/>
    </source>
</evidence>
<keyword evidence="4" id="KW-1133">Transmembrane helix</keyword>
<dbReference type="Gene3D" id="2.60.120.200">
    <property type="match status" value="2"/>
</dbReference>
<gene>
    <name evidence="7" type="ORF">O3P69_001580</name>
</gene>
<dbReference type="InterPro" id="IPR013320">
    <property type="entry name" value="ConA-like_dom_sf"/>
</dbReference>
<evidence type="ECO:0000256" key="4">
    <source>
        <dbReference type="SAM" id="Phobius"/>
    </source>
</evidence>
<reference evidence="7 8" key="1">
    <citation type="submission" date="2023-03" db="EMBL/GenBank/DDBJ databases">
        <title>High-quality genome of Scylla paramamosain provides insights in environmental adaptation.</title>
        <authorList>
            <person name="Zhang L."/>
        </authorList>
    </citation>
    <scope>NUCLEOTIDE SEQUENCE [LARGE SCALE GENOMIC DNA]</scope>
    <source>
        <strain evidence="7">LZ_2023a</strain>
        <tissue evidence="7">Muscle</tissue>
    </source>
</reference>
<dbReference type="CDD" id="cd00110">
    <property type="entry name" value="LamG"/>
    <property type="match status" value="2"/>
</dbReference>
<dbReference type="SMART" id="SM00282">
    <property type="entry name" value="LamG"/>
    <property type="match status" value="2"/>
</dbReference>
<keyword evidence="4" id="KW-0812">Transmembrane</keyword>
<proteinExistence type="predicted"/>
<evidence type="ECO:0000259" key="5">
    <source>
        <dbReference type="PROSITE" id="PS50025"/>
    </source>
</evidence>
<dbReference type="AlphaFoldDB" id="A0AAW0V2K5"/>
<organism evidence="7 8">
    <name type="scientific">Scylla paramamosain</name>
    <name type="common">Mud crab</name>
    <dbReference type="NCBI Taxonomy" id="85552"/>
    <lineage>
        <taxon>Eukaryota</taxon>
        <taxon>Metazoa</taxon>
        <taxon>Ecdysozoa</taxon>
        <taxon>Arthropoda</taxon>
        <taxon>Crustacea</taxon>
        <taxon>Multicrustacea</taxon>
        <taxon>Malacostraca</taxon>
        <taxon>Eumalacostraca</taxon>
        <taxon>Eucarida</taxon>
        <taxon>Decapoda</taxon>
        <taxon>Pleocyemata</taxon>
        <taxon>Brachyura</taxon>
        <taxon>Eubrachyura</taxon>
        <taxon>Portunoidea</taxon>
        <taxon>Portunidae</taxon>
        <taxon>Portuninae</taxon>
        <taxon>Scylla</taxon>
    </lineage>
</organism>
<dbReference type="PANTHER" id="PTHR15036">
    <property type="entry name" value="PIKACHURIN-LIKE PROTEIN"/>
    <property type="match status" value="1"/>
</dbReference>
<dbReference type="SUPFAM" id="SSF57196">
    <property type="entry name" value="EGF/Laminin"/>
    <property type="match status" value="1"/>
</dbReference>
<dbReference type="SUPFAM" id="SSF49899">
    <property type="entry name" value="Concanavalin A-like lectins/glucanases"/>
    <property type="match status" value="2"/>
</dbReference>
<keyword evidence="2" id="KW-0245">EGF-like domain</keyword>
<feature type="domain" description="EGF-like" evidence="6">
    <location>
        <begin position="615"/>
        <end position="651"/>
    </location>
</feature>
<feature type="domain" description="EGF-like" evidence="6">
    <location>
        <begin position="335"/>
        <end position="373"/>
    </location>
</feature>
<dbReference type="PROSITE" id="PS50026">
    <property type="entry name" value="EGF_3"/>
    <property type="match status" value="4"/>
</dbReference>
<protein>
    <recommendedName>
        <fullName evidence="9">Neural-cadherin</fullName>
    </recommendedName>
</protein>
<comment type="caution">
    <text evidence="2">Lacks conserved residue(s) required for the propagation of feature annotation.</text>
</comment>
<evidence type="ECO:0000313" key="7">
    <source>
        <dbReference type="EMBL" id="KAK8405090.1"/>
    </source>
</evidence>
<dbReference type="Pfam" id="PF02210">
    <property type="entry name" value="Laminin_G_2"/>
    <property type="match status" value="2"/>
</dbReference>
<dbReference type="PROSITE" id="PS01186">
    <property type="entry name" value="EGF_2"/>
    <property type="match status" value="1"/>
</dbReference>
<keyword evidence="1 2" id="KW-1015">Disulfide bond</keyword>
<evidence type="ECO:0000313" key="8">
    <source>
        <dbReference type="Proteomes" id="UP001487740"/>
    </source>
</evidence>
<feature type="region of interest" description="Disordered" evidence="3">
    <location>
        <begin position="30"/>
        <end position="62"/>
    </location>
</feature>
<accession>A0AAW0V2K5</accession>
<dbReference type="GO" id="GO:0005509">
    <property type="term" value="F:calcium ion binding"/>
    <property type="evidence" value="ECO:0007669"/>
    <property type="project" value="InterPro"/>
</dbReference>
<dbReference type="EMBL" id="JARAKH010000003">
    <property type="protein sequence ID" value="KAK8405090.1"/>
    <property type="molecule type" value="Genomic_DNA"/>
</dbReference>
<feature type="domain" description="EGF-like" evidence="6">
    <location>
        <begin position="576"/>
        <end position="614"/>
    </location>
</feature>
<feature type="domain" description="Laminin G" evidence="5">
    <location>
        <begin position="376"/>
        <end position="573"/>
    </location>
</feature>
<dbReference type="InterPro" id="IPR000152">
    <property type="entry name" value="EGF-type_Asp/Asn_hydroxyl_site"/>
</dbReference>
<evidence type="ECO:0000256" key="3">
    <source>
        <dbReference type="SAM" id="MobiDB-lite"/>
    </source>
</evidence>
<feature type="transmembrane region" description="Helical" evidence="4">
    <location>
        <begin position="666"/>
        <end position="687"/>
    </location>
</feature>
<dbReference type="PROSITE" id="PS50025">
    <property type="entry name" value="LAM_G_DOMAIN"/>
    <property type="match status" value="2"/>
</dbReference>
<dbReference type="InterPro" id="IPR050372">
    <property type="entry name" value="Neurexin-related_CASP"/>
</dbReference>
<feature type="disulfide bond" evidence="2">
    <location>
        <begin position="363"/>
        <end position="372"/>
    </location>
</feature>
<evidence type="ECO:0000256" key="2">
    <source>
        <dbReference type="PROSITE-ProRule" id="PRU00076"/>
    </source>
</evidence>
<evidence type="ECO:0000256" key="1">
    <source>
        <dbReference type="ARBA" id="ARBA00023157"/>
    </source>
</evidence>
<comment type="caution">
    <text evidence="7">The sequence shown here is derived from an EMBL/GenBank/DDBJ whole genome shotgun (WGS) entry which is preliminary data.</text>
</comment>
<dbReference type="CDD" id="cd00054">
    <property type="entry name" value="EGF_CA"/>
    <property type="match status" value="3"/>
</dbReference>
<feature type="region of interest" description="Disordered" evidence="3">
    <location>
        <begin position="698"/>
        <end position="725"/>
    </location>
</feature>
<feature type="region of interest" description="Disordered" evidence="3">
    <location>
        <begin position="906"/>
        <end position="977"/>
    </location>
</feature>
<dbReference type="InterPro" id="IPR001881">
    <property type="entry name" value="EGF-like_Ca-bd_dom"/>
</dbReference>
<feature type="domain" description="Laminin G" evidence="5">
    <location>
        <begin position="136"/>
        <end position="332"/>
    </location>
</feature>
<dbReference type="PROSITE" id="PS00010">
    <property type="entry name" value="ASX_HYDROXYL"/>
    <property type="match status" value="1"/>
</dbReference>
<keyword evidence="8" id="KW-1185">Reference proteome</keyword>
<dbReference type="PANTHER" id="PTHR15036:SF67">
    <property type="entry name" value="LAMININ SUBUNIT ALPHA-LIKE PROTEIN"/>
    <property type="match status" value="1"/>
</dbReference>